<evidence type="ECO:0000256" key="1">
    <source>
        <dbReference type="SAM" id="MobiDB-lite"/>
    </source>
</evidence>
<sequence length="291" mass="32357">MYSSSKVSFAEGDTRTVTITVPAILAQFQIPHEKLNKSGFFRSHRSFTEADGTPAAATKVTVNPPAPSEFVPALLYLTHGKNPLETQTPSSPDLWMGIFSNAKYLLIDDLIMLCCANFHKNFPTMRNVLTLKNFNPNNVSIEDLTQILAPVDNVLARLHIVLFWSCDGEKPHDELTTMLTTKPLPPPSFGSLRALRSKYTIFDTVCPMEVVFAASEKLEASREYEPTPPSRTSRRPPRARQSRSHNLGRTPICYLSDSDDDVPATSALALADSLWESCLDNKLVERTADMI</sequence>
<comment type="caution">
    <text evidence="2">The sequence shown here is derived from an EMBL/GenBank/DDBJ whole genome shotgun (WGS) entry which is preliminary data.</text>
</comment>
<evidence type="ECO:0000313" key="3">
    <source>
        <dbReference type="Proteomes" id="UP001212841"/>
    </source>
</evidence>
<dbReference type="Proteomes" id="UP001212841">
    <property type="component" value="Unassembled WGS sequence"/>
</dbReference>
<organism evidence="2 3">
    <name type="scientific">Rhizophlyctis rosea</name>
    <dbReference type="NCBI Taxonomy" id="64517"/>
    <lineage>
        <taxon>Eukaryota</taxon>
        <taxon>Fungi</taxon>
        <taxon>Fungi incertae sedis</taxon>
        <taxon>Chytridiomycota</taxon>
        <taxon>Chytridiomycota incertae sedis</taxon>
        <taxon>Chytridiomycetes</taxon>
        <taxon>Rhizophlyctidales</taxon>
        <taxon>Rhizophlyctidaceae</taxon>
        <taxon>Rhizophlyctis</taxon>
    </lineage>
</organism>
<gene>
    <name evidence="2" type="ORF">HK097_003562</name>
</gene>
<feature type="compositionally biased region" description="Basic residues" evidence="1">
    <location>
        <begin position="232"/>
        <end position="243"/>
    </location>
</feature>
<protein>
    <recommendedName>
        <fullName evidence="4">BTB domain-containing protein</fullName>
    </recommendedName>
</protein>
<keyword evidence="3" id="KW-1185">Reference proteome</keyword>
<accession>A0AAD5SFF6</accession>
<dbReference type="EMBL" id="JADGJD010000185">
    <property type="protein sequence ID" value="KAJ3053711.1"/>
    <property type="molecule type" value="Genomic_DNA"/>
</dbReference>
<evidence type="ECO:0000313" key="2">
    <source>
        <dbReference type="EMBL" id="KAJ3053711.1"/>
    </source>
</evidence>
<reference evidence="2" key="1">
    <citation type="submission" date="2020-05" db="EMBL/GenBank/DDBJ databases">
        <title>Phylogenomic resolution of chytrid fungi.</title>
        <authorList>
            <person name="Stajich J.E."/>
            <person name="Amses K."/>
            <person name="Simmons R."/>
            <person name="Seto K."/>
            <person name="Myers J."/>
            <person name="Bonds A."/>
            <person name="Quandt C.A."/>
            <person name="Barry K."/>
            <person name="Liu P."/>
            <person name="Grigoriev I."/>
            <person name="Longcore J.E."/>
            <person name="James T.Y."/>
        </authorList>
    </citation>
    <scope>NUCLEOTIDE SEQUENCE</scope>
    <source>
        <strain evidence="2">JEL0318</strain>
    </source>
</reference>
<proteinExistence type="predicted"/>
<name>A0AAD5SFF6_9FUNG</name>
<dbReference type="AlphaFoldDB" id="A0AAD5SFF6"/>
<evidence type="ECO:0008006" key="4">
    <source>
        <dbReference type="Google" id="ProtNLM"/>
    </source>
</evidence>
<feature type="region of interest" description="Disordered" evidence="1">
    <location>
        <begin position="219"/>
        <end position="252"/>
    </location>
</feature>